<feature type="domain" description="HAMP" evidence="9">
    <location>
        <begin position="296"/>
        <end position="348"/>
    </location>
</feature>
<dbReference type="InterPro" id="IPR036890">
    <property type="entry name" value="HATPase_C_sf"/>
</dbReference>
<comment type="subcellular location">
    <subcellularLocation>
        <location evidence="1">Cell membrane</location>
        <topology evidence="1">Multi-pass membrane protein</topology>
    </subcellularLocation>
</comment>
<keyword evidence="8" id="KW-1133">Transmembrane helix</keyword>
<dbReference type="GO" id="GO:0005886">
    <property type="term" value="C:plasma membrane"/>
    <property type="evidence" value="ECO:0007669"/>
    <property type="project" value="UniProtKB-SubCell"/>
</dbReference>
<evidence type="ECO:0000256" key="4">
    <source>
        <dbReference type="ARBA" id="ARBA00022679"/>
    </source>
</evidence>
<evidence type="ECO:0000256" key="8">
    <source>
        <dbReference type="SAM" id="Phobius"/>
    </source>
</evidence>
<sequence>MNQTFNVFQKTIGLVIALLAPIVFLYAYSNHVSEQVIREQTDQRVIDRLAITLHQLETNMEQLAKLLVTLSVDSQVNQLKNLSLYTPYEQVMIRRNLFEKLKLYRQTNTFLGDIAIYDGDKALLLRVNDRPVHDTPLLDNTGNWTYVPEEDAFYYQINRPSYAKRDAASLVIEANFPADYIRELLASIDMNDNVTASPFLYHKEHGIISDDRTQLSSFPALSSLLFSDAQGTTRLKADDQTYHVSYLQSSIDGWQLVDFIRLDTLLAPITVSRAWFYGSIALLVSVGLLAAILLYRHVHVPIRSLIQGIQRIRRGDYSVRLEKDMKNEFRYVFMSFNQMAARTQELIEEVLQQKIHSQEATLRQLQYQINPHFLYNSLFYIKNMAKIRHNDAVEAMALHLGHYYRYMTQNQLTHATLEEECKFAGSFLNIHQLRVRHLSYEISLPEHMRTIRIPRLLLQPLVENAVEHGMNSLTGHGRITVSIQEDGEQLFIAVSDNGQGMENHALIDLREKIYSSIAPQSQIGLWNVHQRMVHHLPGGSTTLQSNAEGGLTVVLIWNKRRNEDG</sequence>
<dbReference type="SUPFAM" id="SSF55874">
    <property type="entry name" value="ATPase domain of HSP90 chaperone/DNA topoisomerase II/histidine kinase"/>
    <property type="match status" value="1"/>
</dbReference>
<keyword evidence="4" id="KW-0808">Transferase</keyword>
<evidence type="ECO:0000313" key="10">
    <source>
        <dbReference type="EMBL" id="TDQ41091.1"/>
    </source>
</evidence>
<dbReference type="Gene3D" id="6.10.340.10">
    <property type="match status" value="1"/>
</dbReference>
<dbReference type="InterPro" id="IPR003594">
    <property type="entry name" value="HATPase_dom"/>
</dbReference>
<dbReference type="SUPFAM" id="SSF158472">
    <property type="entry name" value="HAMP domain-like"/>
    <property type="match status" value="1"/>
</dbReference>
<feature type="transmembrane region" description="Helical" evidence="8">
    <location>
        <begin position="274"/>
        <end position="295"/>
    </location>
</feature>
<dbReference type="Pfam" id="PF00672">
    <property type="entry name" value="HAMP"/>
    <property type="match status" value="1"/>
</dbReference>
<evidence type="ECO:0000256" key="3">
    <source>
        <dbReference type="ARBA" id="ARBA00022553"/>
    </source>
</evidence>
<dbReference type="Gene3D" id="3.30.565.10">
    <property type="entry name" value="Histidine kinase-like ATPase, C-terminal domain"/>
    <property type="match status" value="1"/>
</dbReference>
<reference evidence="10 11" key="1">
    <citation type="submission" date="2019-03" db="EMBL/GenBank/DDBJ databases">
        <title>Genomic Encyclopedia of Type Strains, Phase IV (KMG-IV): sequencing the most valuable type-strain genomes for metagenomic binning, comparative biology and taxonomic classification.</title>
        <authorList>
            <person name="Goeker M."/>
        </authorList>
    </citation>
    <scope>NUCLEOTIDE SEQUENCE [LARGE SCALE GENOMIC DNA]</scope>
    <source>
        <strain evidence="10 11">DSM 28697</strain>
    </source>
</reference>
<accession>A0A4R6U4L1</accession>
<feature type="coiled-coil region" evidence="7">
    <location>
        <begin position="46"/>
        <end position="73"/>
    </location>
</feature>
<proteinExistence type="predicted"/>
<dbReference type="AlphaFoldDB" id="A0A4R6U4L1"/>
<dbReference type="CDD" id="cd06225">
    <property type="entry name" value="HAMP"/>
    <property type="match status" value="1"/>
</dbReference>
<keyword evidence="7" id="KW-0175">Coiled coil</keyword>
<keyword evidence="8" id="KW-0812">Transmembrane</keyword>
<evidence type="ECO:0000259" key="9">
    <source>
        <dbReference type="PROSITE" id="PS50885"/>
    </source>
</evidence>
<evidence type="ECO:0000256" key="6">
    <source>
        <dbReference type="ARBA" id="ARBA00023136"/>
    </source>
</evidence>
<dbReference type="GO" id="GO:0000155">
    <property type="term" value="F:phosphorelay sensor kinase activity"/>
    <property type="evidence" value="ECO:0007669"/>
    <property type="project" value="InterPro"/>
</dbReference>
<dbReference type="InterPro" id="IPR003660">
    <property type="entry name" value="HAMP_dom"/>
</dbReference>
<dbReference type="Pfam" id="PF06580">
    <property type="entry name" value="His_kinase"/>
    <property type="match status" value="1"/>
</dbReference>
<dbReference type="Proteomes" id="UP000295632">
    <property type="component" value="Unassembled WGS sequence"/>
</dbReference>
<dbReference type="SMART" id="SM00304">
    <property type="entry name" value="HAMP"/>
    <property type="match status" value="1"/>
</dbReference>
<comment type="caution">
    <text evidence="10">The sequence shown here is derived from an EMBL/GenBank/DDBJ whole genome shotgun (WGS) entry which is preliminary data.</text>
</comment>
<dbReference type="Pfam" id="PF02518">
    <property type="entry name" value="HATPase_c"/>
    <property type="match status" value="1"/>
</dbReference>
<evidence type="ECO:0000256" key="1">
    <source>
        <dbReference type="ARBA" id="ARBA00004651"/>
    </source>
</evidence>
<evidence type="ECO:0000256" key="2">
    <source>
        <dbReference type="ARBA" id="ARBA00022475"/>
    </source>
</evidence>
<organism evidence="10 11">
    <name type="scientific">Aureibacillus halotolerans</name>
    <dbReference type="NCBI Taxonomy" id="1508390"/>
    <lineage>
        <taxon>Bacteria</taxon>
        <taxon>Bacillati</taxon>
        <taxon>Bacillota</taxon>
        <taxon>Bacilli</taxon>
        <taxon>Bacillales</taxon>
        <taxon>Bacillaceae</taxon>
        <taxon>Aureibacillus</taxon>
    </lineage>
</organism>
<dbReference type="EMBL" id="SNYJ01000004">
    <property type="protein sequence ID" value="TDQ41091.1"/>
    <property type="molecule type" value="Genomic_DNA"/>
</dbReference>
<keyword evidence="11" id="KW-1185">Reference proteome</keyword>
<evidence type="ECO:0000313" key="11">
    <source>
        <dbReference type="Proteomes" id="UP000295632"/>
    </source>
</evidence>
<evidence type="ECO:0000256" key="5">
    <source>
        <dbReference type="ARBA" id="ARBA00022777"/>
    </source>
</evidence>
<name>A0A4R6U4L1_9BACI</name>
<keyword evidence="6 8" id="KW-0472">Membrane</keyword>
<dbReference type="PANTHER" id="PTHR34220:SF7">
    <property type="entry name" value="SENSOR HISTIDINE KINASE YPDA"/>
    <property type="match status" value="1"/>
</dbReference>
<dbReference type="RefSeq" id="WP_166639185.1">
    <property type="nucleotide sequence ID" value="NZ_SNYJ01000004.1"/>
</dbReference>
<dbReference type="PANTHER" id="PTHR34220">
    <property type="entry name" value="SENSOR HISTIDINE KINASE YPDA"/>
    <property type="match status" value="1"/>
</dbReference>
<keyword evidence="5 10" id="KW-0418">Kinase</keyword>
<dbReference type="InterPro" id="IPR050640">
    <property type="entry name" value="Bact_2-comp_sensor_kinase"/>
</dbReference>
<protein>
    <submittedName>
        <fullName evidence="10">Two-component system sensor histidine kinase YesM</fullName>
    </submittedName>
</protein>
<evidence type="ECO:0000256" key="7">
    <source>
        <dbReference type="SAM" id="Coils"/>
    </source>
</evidence>
<dbReference type="PROSITE" id="PS50885">
    <property type="entry name" value="HAMP"/>
    <property type="match status" value="1"/>
</dbReference>
<keyword evidence="3" id="KW-0597">Phosphoprotein</keyword>
<keyword evidence="2" id="KW-1003">Cell membrane</keyword>
<gene>
    <name evidence="10" type="ORF">EV213_10489</name>
</gene>
<feature type="transmembrane region" description="Helical" evidence="8">
    <location>
        <begin position="12"/>
        <end position="29"/>
    </location>
</feature>
<dbReference type="InterPro" id="IPR010559">
    <property type="entry name" value="Sig_transdc_His_kin_internal"/>
</dbReference>